<evidence type="ECO:0000313" key="1">
    <source>
        <dbReference type="EMBL" id="KAK0421685.1"/>
    </source>
</evidence>
<reference evidence="1" key="1">
    <citation type="submission" date="2023-06" db="EMBL/GenBank/DDBJ databases">
        <authorList>
            <consortium name="Lawrence Berkeley National Laboratory"/>
            <person name="Ahrendt S."/>
            <person name="Sahu N."/>
            <person name="Indic B."/>
            <person name="Wong-Bajracharya J."/>
            <person name="Merenyi Z."/>
            <person name="Ke H.-M."/>
            <person name="Monk M."/>
            <person name="Kocsube S."/>
            <person name="Drula E."/>
            <person name="Lipzen A."/>
            <person name="Balint B."/>
            <person name="Henrissat B."/>
            <person name="Andreopoulos B."/>
            <person name="Martin F.M."/>
            <person name="Harder C.B."/>
            <person name="Rigling D."/>
            <person name="Ford K.L."/>
            <person name="Foster G.D."/>
            <person name="Pangilinan J."/>
            <person name="Papanicolaou A."/>
            <person name="Barry K."/>
            <person name="LaButti K."/>
            <person name="Viragh M."/>
            <person name="Koriabine M."/>
            <person name="Yan M."/>
            <person name="Riley R."/>
            <person name="Champramary S."/>
            <person name="Plett K.L."/>
            <person name="Tsai I.J."/>
            <person name="Slot J."/>
            <person name="Sipos G."/>
            <person name="Plett J."/>
            <person name="Nagy L.G."/>
            <person name="Grigoriev I.V."/>
        </authorList>
    </citation>
    <scope>NUCLEOTIDE SEQUENCE</scope>
    <source>
        <strain evidence="1">FPL87.14</strain>
    </source>
</reference>
<dbReference type="AlphaFoldDB" id="A0AA39M5W1"/>
<proteinExistence type="predicted"/>
<keyword evidence="2" id="KW-1185">Reference proteome</keyword>
<evidence type="ECO:0000313" key="2">
    <source>
        <dbReference type="Proteomes" id="UP001175226"/>
    </source>
</evidence>
<name>A0AA39M5W1_9AGAR</name>
<protein>
    <submittedName>
        <fullName evidence="1">Uncharacterized protein</fullName>
    </submittedName>
</protein>
<dbReference type="EMBL" id="JAUEPT010000363">
    <property type="protein sequence ID" value="KAK0421685.1"/>
    <property type="molecule type" value="Genomic_DNA"/>
</dbReference>
<accession>A0AA39M5W1</accession>
<organism evidence="1 2">
    <name type="scientific">Armillaria borealis</name>
    <dbReference type="NCBI Taxonomy" id="47425"/>
    <lineage>
        <taxon>Eukaryota</taxon>
        <taxon>Fungi</taxon>
        <taxon>Dikarya</taxon>
        <taxon>Basidiomycota</taxon>
        <taxon>Agaricomycotina</taxon>
        <taxon>Agaricomycetes</taxon>
        <taxon>Agaricomycetidae</taxon>
        <taxon>Agaricales</taxon>
        <taxon>Marasmiineae</taxon>
        <taxon>Physalacriaceae</taxon>
        <taxon>Armillaria</taxon>
    </lineage>
</organism>
<dbReference type="Proteomes" id="UP001175226">
    <property type="component" value="Unassembled WGS sequence"/>
</dbReference>
<sequence>MEKAHKQLQNVQLMESLLGIGGEHECWAPGMAAWESAQTLVQTRDYRHCLSNLEALVVARIFELTKMNMSRTGYKQRRHIGNTLKVRSKTIQTALTKYNVAAKAMKPPRPSLQWDEVVEYAFLANFDLLRNAREDIIKKPWANPNGLGSNGWLLQVATSIRGDSTP</sequence>
<gene>
    <name evidence="1" type="ORF">EV421DRAFT_1915825</name>
</gene>
<comment type="caution">
    <text evidence="1">The sequence shown here is derived from an EMBL/GenBank/DDBJ whole genome shotgun (WGS) entry which is preliminary data.</text>
</comment>